<keyword evidence="5 8" id="KW-0418">Kinase</keyword>
<evidence type="ECO:0000256" key="2">
    <source>
        <dbReference type="ARBA" id="ARBA00022527"/>
    </source>
</evidence>
<proteinExistence type="predicted"/>
<accession>G3IJK0</accession>
<keyword evidence="4" id="KW-0547">Nucleotide-binding</keyword>
<dbReference type="InterPro" id="IPR000719">
    <property type="entry name" value="Prot_kinase_dom"/>
</dbReference>
<reference evidence="9" key="1">
    <citation type="journal article" date="2011" name="Nat. Biotechnol.">
        <title>The genomic sequence of the Chinese hamster ovary (CHO)-K1 cell line.</title>
        <authorList>
            <person name="Xu X."/>
            <person name="Nagarajan H."/>
            <person name="Lewis N.E."/>
            <person name="Pan S."/>
            <person name="Cai Z."/>
            <person name="Liu X."/>
            <person name="Chen W."/>
            <person name="Xie M."/>
            <person name="Wang W."/>
            <person name="Hammond S."/>
            <person name="Andersen M.R."/>
            <person name="Neff N."/>
            <person name="Passarelli B."/>
            <person name="Koh W."/>
            <person name="Fan H.C."/>
            <person name="Wang J."/>
            <person name="Gui Y."/>
            <person name="Lee K.H."/>
            <person name="Betenbaugh M.J."/>
            <person name="Quake S.R."/>
            <person name="Famili I."/>
            <person name="Palsson B.O."/>
            <person name="Wang J."/>
        </authorList>
    </citation>
    <scope>NUCLEOTIDE SEQUENCE [LARGE SCALE GENOMIC DNA]</scope>
    <source>
        <strain evidence="9">CHO K1 cell line</strain>
    </source>
</reference>
<dbReference type="InterPro" id="IPR011009">
    <property type="entry name" value="Kinase-like_dom_sf"/>
</dbReference>
<gene>
    <name evidence="8" type="ORF">I79_024035</name>
</gene>
<dbReference type="Proteomes" id="UP000001075">
    <property type="component" value="Unassembled WGS sequence"/>
</dbReference>
<protein>
    <recommendedName>
        <fullName evidence="1">non-specific serine/threonine protein kinase</fullName>
        <ecNumber evidence="1">2.7.11.1</ecNumber>
    </recommendedName>
</protein>
<dbReference type="EMBL" id="JH003314">
    <property type="protein sequence ID" value="EGV97857.1"/>
    <property type="molecule type" value="Genomic_DNA"/>
</dbReference>
<keyword evidence="3" id="KW-0808">Transferase</keyword>
<dbReference type="GO" id="GO:0005634">
    <property type="term" value="C:nucleus"/>
    <property type="evidence" value="ECO:0007669"/>
    <property type="project" value="TreeGrafter"/>
</dbReference>
<evidence type="ECO:0000256" key="4">
    <source>
        <dbReference type="ARBA" id="ARBA00022741"/>
    </source>
</evidence>
<sequence>MGVVLYILVTASFPFKANTYSEMKEEMLDPKYHLPNTLCKNIANIIVQLFTVKPEQRPKIVDIRQHQWLKTKQEFGKITSSLEALWNNLNPSIVVAMGRMGYHPKDISACLREKKFNNIMATYLILNHKSPWDQYKYAAKFLPARVPMSPVDALTNFPTQRGLSELALSILLEEHQVHDDNRSRKKRMRSLSMPASLCCQQKANKHPPPAPKLAPKHTYLKSRCLALDSMICNSSSSRSLSSESTFSAFFCSCETPEEVKTPNNISDTQSSRSYREVPPIVNTTYDIQRGSLQTTSKDSFGDVPPEDIREIQRYSLRATSKKSFEDVPPEGIAEIRRSSGWEKSKNSFEDVSSEDTTEIQFSSIQETSKNSIHDVPPEDIDEIQRSSLQQSSRESFDNVLLEGIPEIQSCNSFDDVLSKETYEIPRPFLQETLNNIFDNVPPEEIPEIHRPFLPATSKNSLEDVPPRSITVASESRLSRGWKRVKKTIGNCLRQLCCCVPASKRSNGSQKEVEPVEVESSAFPHMQLRGVPKMHSCVS</sequence>
<dbReference type="GO" id="GO:0045719">
    <property type="term" value="P:negative regulation of glycogen biosynthetic process"/>
    <property type="evidence" value="ECO:0007669"/>
    <property type="project" value="TreeGrafter"/>
</dbReference>
<dbReference type="PaxDb" id="10029-XP_007625755.1"/>
<evidence type="ECO:0000256" key="3">
    <source>
        <dbReference type="ARBA" id="ARBA00022679"/>
    </source>
</evidence>
<dbReference type="GO" id="GO:0005829">
    <property type="term" value="C:cytosol"/>
    <property type="evidence" value="ECO:0007669"/>
    <property type="project" value="TreeGrafter"/>
</dbReference>
<dbReference type="InParanoid" id="G3IJK0"/>
<dbReference type="GO" id="GO:0004674">
    <property type="term" value="F:protein serine/threonine kinase activity"/>
    <property type="evidence" value="ECO:0007669"/>
    <property type="project" value="UniProtKB-KW"/>
</dbReference>
<dbReference type="CDD" id="cd14337">
    <property type="entry name" value="UBA_MARK_Par1"/>
    <property type="match status" value="1"/>
</dbReference>
<dbReference type="PANTHER" id="PTHR24346:SF85">
    <property type="entry name" value="RIKEN CDNA 1810024B03 GENE"/>
    <property type="match status" value="1"/>
</dbReference>
<dbReference type="eggNOG" id="KOG0586">
    <property type="taxonomic scope" value="Eukaryota"/>
</dbReference>
<dbReference type="SUPFAM" id="SSF56112">
    <property type="entry name" value="Protein kinase-like (PK-like)"/>
    <property type="match status" value="1"/>
</dbReference>
<evidence type="ECO:0000259" key="7">
    <source>
        <dbReference type="PROSITE" id="PS50011"/>
    </source>
</evidence>
<keyword evidence="2" id="KW-0723">Serine/threonine-protein kinase</keyword>
<dbReference type="AlphaFoldDB" id="G3IJK0"/>
<dbReference type="PROSITE" id="PS50011">
    <property type="entry name" value="PROTEIN_KINASE_DOM"/>
    <property type="match status" value="1"/>
</dbReference>
<feature type="domain" description="Protein kinase" evidence="7">
    <location>
        <begin position="1"/>
        <end position="69"/>
    </location>
</feature>
<dbReference type="Gene3D" id="1.10.8.10">
    <property type="entry name" value="DNA helicase RuvA subunit, C-terminal domain"/>
    <property type="match status" value="1"/>
</dbReference>
<dbReference type="PANTHER" id="PTHR24346">
    <property type="entry name" value="MAP/MICROTUBULE AFFINITY-REGULATING KINASE"/>
    <property type="match status" value="1"/>
</dbReference>
<keyword evidence="6" id="KW-0067">ATP-binding</keyword>
<dbReference type="STRING" id="10029.G3IJK0"/>
<evidence type="ECO:0000256" key="1">
    <source>
        <dbReference type="ARBA" id="ARBA00012513"/>
    </source>
</evidence>
<dbReference type="GO" id="GO:0035556">
    <property type="term" value="P:intracellular signal transduction"/>
    <property type="evidence" value="ECO:0007669"/>
    <property type="project" value="TreeGrafter"/>
</dbReference>
<dbReference type="GO" id="GO:0005524">
    <property type="term" value="F:ATP binding"/>
    <property type="evidence" value="ECO:0007669"/>
    <property type="project" value="UniProtKB-KW"/>
</dbReference>
<evidence type="ECO:0000313" key="8">
    <source>
        <dbReference type="EMBL" id="EGV97857.1"/>
    </source>
</evidence>
<evidence type="ECO:0000256" key="5">
    <source>
        <dbReference type="ARBA" id="ARBA00022777"/>
    </source>
</evidence>
<evidence type="ECO:0000256" key="6">
    <source>
        <dbReference type="ARBA" id="ARBA00022840"/>
    </source>
</evidence>
<dbReference type="Gene3D" id="1.10.510.10">
    <property type="entry name" value="Transferase(Phosphotransferase) domain 1"/>
    <property type="match status" value="1"/>
</dbReference>
<dbReference type="EC" id="2.7.11.1" evidence="1"/>
<organism evidence="8 9">
    <name type="scientific">Cricetulus griseus</name>
    <name type="common">Chinese hamster</name>
    <name type="synonym">Cricetulus barabensis griseus</name>
    <dbReference type="NCBI Taxonomy" id="10029"/>
    <lineage>
        <taxon>Eukaryota</taxon>
        <taxon>Metazoa</taxon>
        <taxon>Chordata</taxon>
        <taxon>Craniata</taxon>
        <taxon>Vertebrata</taxon>
        <taxon>Euteleostomi</taxon>
        <taxon>Mammalia</taxon>
        <taxon>Eutheria</taxon>
        <taxon>Euarchontoglires</taxon>
        <taxon>Glires</taxon>
        <taxon>Rodentia</taxon>
        <taxon>Myomorpha</taxon>
        <taxon>Muroidea</taxon>
        <taxon>Cricetidae</taxon>
        <taxon>Cricetinae</taxon>
        <taxon>Cricetulus</taxon>
    </lineage>
</organism>
<evidence type="ECO:0000313" key="9">
    <source>
        <dbReference type="Proteomes" id="UP000001075"/>
    </source>
</evidence>
<name>G3IJK0_CRIGR</name>